<reference evidence="3" key="2">
    <citation type="submission" date="2021-04" db="EMBL/GenBank/DDBJ databases">
        <authorList>
            <person name="Gilroy R."/>
        </authorList>
    </citation>
    <scope>NUCLEOTIDE SEQUENCE</scope>
    <source>
        <strain evidence="3">CHK183-1962</strain>
    </source>
</reference>
<feature type="region of interest" description="Disordered" evidence="1">
    <location>
        <begin position="184"/>
        <end position="212"/>
    </location>
</feature>
<dbReference type="EMBL" id="DXEK01000007">
    <property type="protein sequence ID" value="HIX76065.1"/>
    <property type="molecule type" value="Genomic_DNA"/>
</dbReference>
<evidence type="ECO:0000313" key="4">
    <source>
        <dbReference type="Proteomes" id="UP000886890"/>
    </source>
</evidence>
<dbReference type="Pfam" id="PF06541">
    <property type="entry name" value="ABC_trans_CmpB"/>
    <property type="match status" value="1"/>
</dbReference>
<dbReference type="InterPro" id="IPR010540">
    <property type="entry name" value="CmpB_TMEM229"/>
</dbReference>
<dbReference type="AlphaFoldDB" id="A0A9D1XBB0"/>
<feature type="transmembrane region" description="Helical" evidence="2">
    <location>
        <begin position="54"/>
        <end position="76"/>
    </location>
</feature>
<gene>
    <name evidence="3" type="ORF">H9734_00465</name>
</gene>
<keyword evidence="2" id="KW-0812">Transmembrane</keyword>
<sequence>MERDVYFCEIAGRQQRVYTKENRMLGWKKGFWRYLLLFLTGYCVYLAIEVTFRGYSFRLMGLTGGTAMIILGFLLRHGMQKLQLPVQMMIGAAVITGLELTAGLFSLDVLGIRMWDYRDEWMSACENLICPRFSLYWYFLSGAAIFFTDAADYYLLGIRKRPVYRVFFLRFSFPKLRRMYQESSAESKAAGASDRVRTGGSYGGSPYRNSGK</sequence>
<protein>
    <submittedName>
        <fullName evidence="3">ABC transporter permease</fullName>
    </submittedName>
</protein>
<organism evidence="3 4">
    <name type="scientific">Candidatus Fusicatenibacter merdavium</name>
    <dbReference type="NCBI Taxonomy" id="2838600"/>
    <lineage>
        <taxon>Bacteria</taxon>
        <taxon>Bacillati</taxon>
        <taxon>Bacillota</taxon>
        <taxon>Clostridia</taxon>
        <taxon>Lachnospirales</taxon>
        <taxon>Lachnospiraceae</taxon>
        <taxon>Fusicatenibacter</taxon>
    </lineage>
</organism>
<feature type="compositionally biased region" description="Low complexity" evidence="1">
    <location>
        <begin position="184"/>
        <end position="193"/>
    </location>
</feature>
<feature type="transmembrane region" description="Helical" evidence="2">
    <location>
        <begin position="31"/>
        <end position="48"/>
    </location>
</feature>
<name>A0A9D1XBB0_9FIRM</name>
<feature type="transmembrane region" description="Helical" evidence="2">
    <location>
        <begin position="88"/>
        <end position="115"/>
    </location>
</feature>
<reference evidence="3" key="1">
    <citation type="journal article" date="2021" name="PeerJ">
        <title>Extensive microbial diversity within the chicken gut microbiome revealed by metagenomics and culture.</title>
        <authorList>
            <person name="Gilroy R."/>
            <person name="Ravi A."/>
            <person name="Getino M."/>
            <person name="Pursley I."/>
            <person name="Horton D.L."/>
            <person name="Alikhan N.F."/>
            <person name="Baker D."/>
            <person name="Gharbi K."/>
            <person name="Hall N."/>
            <person name="Watson M."/>
            <person name="Adriaenssens E.M."/>
            <person name="Foster-Nyarko E."/>
            <person name="Jarju S."/>
            <person name="Secka A."/>
            <person name="Antonio M."/>
            <person name="Oren A."/>
            <person name="Chaudhuri R.R."/>
            <person name="La Ragione R."/>
            <person name="Hildebrand F."/>
            <person name="Pallen M.J."/>
        </authorList>
    </citation>
    <scope>NUCLEOTIDE SEQUENCE</scope>
    <source>
        <strain evidence="3">CHK183-1962</strain>
    </source>
</reference>
<evidence type="ECO:0000313" key="3">
    <source>
        <dbReference type="EMBL" id="HIX76065.1"/>
    </source>
</evidence>
<evidence type="ECO:0000256" key="1">
    <source>
        <dbReference type="SAM" id="MobiDB-lite"/>
    </source>
</evidence>
<evidence type="ECO:0000256" key="2">
    <source>
        <dbReference type="SAM" id="Phobius"/>
    </source>
</evidence>
<keyword evidence="2" id="KW-1133">Transmembrane helix</keyword>
<keyword evidence="2" id="KW-0472">Membrane</keyword>
<dbReference type="Proteomes" id="UP000886890">
    <property type="component" value="Unassembled WGS sequence"/>
</dbReference>
<proteinExistence type="predicted"/>
<accession>A0A9D1XBB0</accession>
<feature type="transmembrane region" description="Helical" evidence="2">
    <location>
        <begin position="135"/>
        <end position="156"/>
    </location>
</feature>
<comment type="caution">
    <text evidence="3">The sequence shown here is derived from an EMBL/GenBank/DDBJ whole genome shotgun (WGS) entry which is preliminary data.</text>
</comment>